<dbReference type="PANTHER" id="PTHR34071">
    <property type="entry name" value="5-NITROIMIDAZOLE ANTIBIOTICS RESISTANCE PROTEIN, NIMA-FAMILY-RELATED PROTEIN-RELATED"/>
    <property type="match status" value="1"/>
</dbReference>
<proteinExistence type="predicted"/>
<dbReference type="SUPFAM" id="SSF50475">
    <property type="entry name" value="FMN-binding split barrel"/>
    <property type="match status" value="1"/>
</dbReference>
<dbReference type="OrthoDB" id="444432at2759"/>
<organism evidence="2 3">
    <name type="scientific">Paxillus involutus ATCC 200175</name>
    <dbReference type="NCBI Taxonomy" id="664439"/>
    <lineage>
        <taxon>Eukaryota</taxon>
        <taxon>Fungi</taxon>
        <taxon>Dikarya</taxon>
        <taxon>Basidiomycota</taxon>
        <taxon>Agaricomycotina</taxon>
        <taxon>Agaricomycetes</taxon>
        <taxon>Agaricomycetidae</taxon>
        <taxon>Boletales</taxon>
        <taxon>Paxilineae</taxon>
        <taxon>Paxillaceae</taxon>
        <taxon>Paxillus</taxon>
    </lineage>
</organism>
<feature type="region of interest" description="Disordered" evidence="1">
    <location>
        <begin position="245"/>
        <end position="266"/>
    </location>
</feature>
<evidence type="ECO:0008006" key="4">
    <source>
        <dbReference type="Google" id="ProtNLM"/>
    </source>
</evidence>
<dbReference type="AlphaFoldDB" id="A0A0C9T076"/>
<dbReference type="Proteomes" id="UP000053647">
    <property type="component" value="Unassembled WGS sequence"/>
</dbReference>
<sequence length="266" mass="29347">MSTDSASYPKEPRNTVNRLSKRAAYDYETVHGIINSTSVLHVSFVPPSDDTNPAPIILPMIGQIGRYPKADDDAPSCYLHGHVSSRLMKVSSTAQQAEQSGLPVCIAATQVDGYVLALSPFSHSYNYRSAILQGVATVIDDEEEKLWAMTLITNSVIPNRWENSKSPPTNAEMQSTRILKVKIATASAKIRAEGPHDDKKDMQDEELLRKVWTGVVPVFEGFGRPVPSTYNAVETLPDDIRDYIRQENPRRKNDAIHAAKSDGPGK</sequence>
<dbReference type="HOGENOM" id="CLU_067890_0_0_1"/>
<keyword evidence="3" id="KW-1185">Reference proteome</keyword>
<evidence type="ECO:0000313" key="2">
    <source>
        <dbReference type="EMBL" id="KIJ15839.1"/>
    </source>
</evidence>
<protein>
    <recommendedName>
        <fullName evidence="4">Flavin-nucleotide-binding protein</fullName>
    </recommendedName>
</protein>
<reference evidence="3" key="2">
    <citation type="submission" date="2015-01" db="EMBL/GenBank/DDBJ databases">
        <title>Evolutionary Origins and Diversification of the Mycorrhizal Mutualists.</title>
        <authorList>
            <consortium name="DOE Joint Genome Institute"/>
            <consortium name="Mycorrhizal Genomics Consortium"/>
            <person name="Kohler A."/>
            <person name="Kuo A."/>
            <person name="Nagy L.G."/>
            <person name="Floudas D."/>
            <person name="Copeland A."/>
            <person name="Barry K.W."/>
            <person name="Cichocki N."/>
            <person name="Veneault-Fourrey C."/>
            <person name="LaButti K."/>
            <person name="Lindquist E.A."/>
            <person name="Lipzen A."/>
            <person name="Lundell T."/>
            <person name="Morin E."/>
            <person name="Murat C."/>
            <person name="Riley R."/>
            <person name="Ohm R."/>
            <person name="Sun H."/>
            <person name="Tunlid A."/>
            <person name="Henrissat B."/>
            <person name="Grigoriev I.V."/>
            <person name="Hibbett D.S."/>
            <person name="Martin F."/>
        </authorList>
    </citation>
    <scope>NUCLEOTIDE SEQUENCE [LARGE SCALE GENOMIC DNA]</scope>
    <source>
        <strain evidence="3">ATCC 200175</strain>
    </source>
</reference>
<dbReference type="EMBL" id="KN819335">
    <property type="protein sequence ID" value="KIJ15839.1"/>
    <property type="molecule type" value="Genomic_DNA"/>
</dbReference>
<gene>
    <name evidence="2" type="ORF">PAXINDRAFT_168841</name>
</gene>
<dbReference type="Gene3D" id="2.30.110.10">
    <property type="entry name" value="Electron Transport, Fmn-binding Protein, Chain A"/>
    <property type="match status" value="1"/>
</dbReference>
<name>A0A0C9T076_PAXIN</name>
<evidence type="ECO:0000313" key="3">
    <source>
        <dbReference type="Proteomes" id="UP000053647"/>
    </source>
</evidence>
<dbReference type="PANTHER" id="PTHR34071:SF2">
    <property type="entry name" value="FLAVIN-NUCLEOTIDE-BINDING PROTEIN"/>
    <property type="match status" value="1"/>
</dbReference>
<dbReference type="InterPro" id="IPR012349">
    <property type="entry name" value="Split_barrel_FMN-bd"/>
</dbReference>
<dbReference type="Pfam" id="PF12900">
    <property type="entry name" value="Pyridox_ox_2"/>
    <property type="match status" value="1"/>
</dbReference>
<accession>A0A0C9T076</accession>
<evidence type="ECO:0000256" key="1">
    <source>
        <dbReference type="SAM" id="MobiDB-lite"/>
    </source>
</evidence>
<dbReference type="InterPro" id="IPR024747">
    <property type="entry name" value="Pyridox_Oxase-rel"/>
</dbReference>
<reference evidence="2 3" key="1">
    <citation type="submission" date="2014-06" db="EMBL/GenBank/DDBJ databases">
        <authorList>
            <consortium name="DOE Joint Genome Institute"/>
            <person name="Kuo A."/>
            <person name="Kohler A."/>
            <person name="Nagy L.G."/>
            <person name="Floudas D."/>
            <person name="Copeland A."/>
            <person name="Barry K.W."/>
            <person name="Cichocki N."/>
            <person name="Veneault-Fourrey C."/>
            <person name="LaButti K."/>
            <person name="Lindquist E.A."/>
            <person name="Lipzen A."/>
            <person name="Lundell T."/>
            <person name="Morin E."/>
            <person name="Murat C."/>
            <person name="Sun H."/>
            <person name="Tunlid A."/>
            <person name="Henrissat B."/>
            <person name="Grigoriev I.V."/>
            <person name="Hibbett D.S."/>
            <person name="Martin F."/>
            <person name="Nordberg H.P."/>
            <person name="Cantor M.N."/>
            <person name="Hua S.X."/>
        </authorList>
    </citation>
    <scope>NUCLEOTIDE SEQUENCE [LARGE SCALE GENOMIC DNA]</scope>
    <source>
        <strain evidence="2 3">ATCC 200175</strain>
    </source>
</reference>